<dbReference type="InterPro" id="IPR007229">
    <property type="entry name" value="Nic_PRibTrfase-Fam"/>
</dbReference>
<dbReference type="FunFam" id="3.20.140.10:FF:000009">
    <property type="entry name" value="Nicotinate phosphoribosyltransferase"/>
    <property type="match status" value="1"/>
</dbReference>
<keyword evidence="5 9" id="KW-0436">Ligase</keyword>
<accession>A0A6H0XSE8</accession>
<protein>
    <recommendedName>
        <fullName evidence="3 9">Nicotinate phosphoribosyltransferase</fullName>
        <ecNumber evidence="3 9">6.3.4.21</ecNumber>
    </recommendedName>
</protein>
<dbReference type="GO" id="GO:0005829">
    <property type="term" value="C:cytosol"/>
    <property type="evidence" value="ECO:0007669"/>
    <property type="project" value="TreeGrafter"/>
</dbReference>
<dbReference type="CDD" id="cd01401">
    <property type="entry name" value="PncB_like"/>
    <property type="match status" value="1"/>
</dbReference>
<evidence type="ECO:0000256" key="2">
    <source>
        <dbReference type="ARBA" id="ARBA00010897"/>
    </source>
</evidence>
<evidence type="ECO:0000259" key="10">
    <source>
        <dbReference type="Pfam" id="PF04095"/>
    </source>
</evidence>
<dbReference type="Pfam" id="PF04095">
    <property type="entry name" value="NAPRTase"/>
    <property type="match status" value="1"/>
</dbReference>
<dbReference type="SUPFAM" id="SSF54675">
    <property type="entry name" value="Nicotinate/Quinolinate PRTase N-terminal domain-like"/>
    <property type="match status" value="1"/>
</dbReference>
<keyword evidence="4" id="KW-0597">Phosphoprotein</keyword>
<comment type="function">
    <text evidence="9">Catalyzes the synthesis of beta-nicotinate D-ribonucleotide from nicotinate and 5-phospho-D-ribose 1-phosphate at the expense of ATP.</text>
</comment>
<dbReference type="InterPro" id="IPR006406">
    <property type="entry name" value="Nic_PRibTrfase"/>
</dbReference>
<gene>
    <name evidence="12" type="ORF">AMS68_003098</name>
</gene>
<evidence type="ECO:0000259" key="11">
    <source>
        <dbReference type="Pfam" id="PF17767"/>
    </source>
</evidence>
<evidence type="ECO:0000256" key="7">
    <source>
        <dbReference type="ARBA" id="ARBA00022679"/>
    </source>
</evidence>
<evidence type="ECO:0000256" key="4">
    <source>
        <dbReference type="ARBA" id="ARBA00022553"/>
    </source>
</evidence>
<dbReference type="EC" id="6.3.4.21" evidence="3 9"/>
<reference evidence="12 13" key="1">
    <citation type="journal article" date="2016" name="Sci. Rep.">
        <title>Peltaster fructicola genome reveals evolution from an invasive phytopathogen to an ectophytic parasite.</title>
        <authorList>
            <person name="Xu C."/>
            <person name="Chen H."/>
            <person name="Gleason M.L."/>
            <person name="Xu J.R."/>
            <person name="Liu H."/>
            <person name="Zhang R."/>
            <person name="Sun G."/>
        </authorList>
    </citation>
    <scope>NUCLEOTIDE SEQUENCE [LARGE SCALE GENOMIC DNA]</scope>
    <source>
        <strain evidence="12 13">LNHT1506</strain>
    </source>
</reference>
<sequence length="445" mass="50250">MSSNKHTEGITSLLDTDLYKLTMQCAVLKHFPNVKVSYKFTNRTPQMQLTQEAFDWLHKQIQRLGDIQVTEDEIRWLRTTCPYFSTTYLEYLRNLRLRPNEQVDLRFERRQDSSSGALSLEIHGLWDETILYEIPLLALISEAYFKFVDKDWNHDCQVELAKRKGLQLLEAGCVFSEFGSRRRRDGQTHESVMKGLTQAAQEAASQGFPGKLSGTSNVHLAMQFNVTPVGTVAHEWFMGIAALNNDYSHANEAALRAWIDTYGQGVLGIALTDTFGTPAFLKAFARPLPEKLLSSDHMDATYAQVFTGVRQDSGDPLEFVKLMQTFYREQGIHEAKTIVFSDSLDVEKCIKYKKATEDAGLTASFGVGTHFTNDYKHLSKDEKSVPLNIVIKLSEANGLAAVKLSDNQGKNMGPEELVAKIKNELGYTEKKWSEGDEAHRWDGKA</sequence>
<comment type="similarity">
    <text evidence="2 9">Belongs to the NAPRTase family.</text>
</comment>
<organism evidence="12 13">
    <name type="scientific">Peltaster fructicola</name>
    <dbReference type="NCBI Taxonomy" id="286661"/>
    <lineage>
        <taxon>Eukaryota</taxon>
        <taxon>Fungi</taxon>
        <taxon>Dikarya</taxon>
        <taxon>Ascomycota</taxon>
        <taxon>Pezizomycotina</taxon>
        <taxon>Dothideomycetes</taxon>
        <taxon>Dothideomycetes incertae sedis</taxon>
        <taxon>Peltaster</taxon>
    </lineage>
</organism>
<evidence type="ECO:0000256" key="6">
    <source>
        <dbReference type="ARBA" id="ARBA00022642"/>
    </source>
</evidence>
<dbReference type="EMBL" id="CP051140">
    <property type="protein sequence ID" value="QIW97580.1"/>
    <property type="molecule type" value="Genomic_DNA"/>
</dbReference>
<dbReference type="GO" id="GO:0016740">
    <property type="term" value="F:transferase activity"/>
    <property type="evidence" value="ECO:0007669"/>
    <property type="project" value="UniProtKB-KW"/>
</dbReference>
<evidence type="ECO:0000313" key="12">
    <source>
        <dbReference type="EMBL" id="QIW97580.1"/>
    </source>
</evidence>
<dbReference type="Gene3D" id="3.20.140.10">
    <property type="entry name" value="nicotinate phosphoribosyltransferase"/>
    <property type="match status" value="1"/>
</dbReference>
<keyword evidence="7" id="KW-0808">Transferase</keyword>
<dbReference type="InterPro" id="IPR041525">
    <property type="entry name" value="N/Namide_PRibTrfase"/>
</dbReference>
<dbReference type="NCBIfam" id="TIGR01514">
    <property type="entry name" value="NAPRTase"/>
    <property type="match status" value="1"/>
</dbReference>
<dbReference type="GO" id="GO:0034355">
    <property type="term" value="P:NAD+ biosynthetic process via the salvage pathway"/>
    <property type="evidence" value="ECO:0007669"/>
    <property type="project" value="TreeGrafter"/>
</dbReference>
<dbReference type="PANTHER" id="PTHR11098">
    <property type="entry name" value="NICOTINATE PHOSPHORIBOSYLTRANSFERASE"/>
    <property type="match status" value="1"/>
</dbReference>
<dbReference type="InterPro" id="IPR040727">
    <property type="entry name" value="NAPRTase_N"/>
</dbReference>
<dbReference type="Proteomes" id="UP000503462">
    <property type="component" value="Chromosome 2"/>
</dbReference>
<keyword evidence="13" id="KW-1185">Reference proteome</keyword>
<evidence type="ECO:0000256" key="8">
    <source>
        <dbReference type="ARBA" id="ARBA00048668"/>
    </source>
</evidence>
<evidence type="ECO:0000256" key="1">
    <source>
        <dbReference type="ARBA" id="ARBA00004952"/>
    </source>
</evidence>
<dbReference type="UniPathway" id="UPA00253">
    <property type="reaction ID" value="UER00457"/>
</dbReference>
<evidence type="ECO:0000256" key="5">
    <source>
        <dbReference type="ARBA" id="ARBA00022598"/>
    </source>
</evidence>
<comment type="catalytic activity">
    <reaction evidence="8 9">
        <text>5-phospho-alpha-D-ribose 1-diphosphate + nicotinate + ATP + H2O = nicotinate beta-D-ribonucleotide + ADP + phosphate + diphosphate</text>
        <dbReference type="Rhea" id="RHEA:36163"/>
        <dbReference type="ChEBI" id="CHEBI:15377"/>
        <dbReference type="ChEBI" id="CHEBI:30616"/>
        <dbReference type="ChEBI" id="CHEBI:32544"/>
        <dbReference type="ChEBI" id="CHEBI:33019"/>
        <dbReference type="ChEBI" id="CHEBI:43474"/>
        <dbReference type="ChEBI" id="CHEBI:57502"/>
        <dbReference type="ChEBI" id="CHEBI:58017"/>
        <dbReference type="ChEBI" id="CHEBI:456216"/>
        <dbReference type="EC" id="6.3.4.21"/>
    </reaction>
</comment>
<dbReference type="HAMAP" id="MF_00570">
    <property type="entry name" value="NAPRTase"/>
    <property type="match status" value="1"/>
</dbReference>
<proteinExistence type="inferred from homology"/>
<keyword evidence="6 9" id="KW-0662">Pyridine nucleotide biosynthesis</keyword>
<evidence type="ECO:0000313" key="13">
    <source>
        <dbReference type="Proteomes" id="UP000503462"/>
    </source>
</evidence>
<dbReference type="PIRSF" id="PIRSF000484">
    <property type="entry name" value="NAPRT"/>
    <property type="match status" value="1"/>
</dbReference>
<dbReference type="SUPFAM" id="SSF51690">
    <property type="entry name" value="Nicotinate/Quinolinate PRTase C-terminal domain-like"/>
    <property type="match status" value="1"/>
</dbReference>
<comment type="PTM">
    <text evidence="9">Transiently phosphorylated on a His residue during the reaction cycle. Phosphorylation strongly increases the affinity for substrates and increases the rate of nicotinate D-ribonucleotide production. Dephosphorylation regenerates the low-affinity form of the enzyme, leading to product release.</text>
</comment>
<comment type="pathway">
    <text evidence="1 9">Cofactor biosynthesis; NAD(+) biosynthesis; nicotinate D-ribonucleotide from nicotinate: step 1/1.</text>
</comment>
<evidence type="ECO:0000256" key="3">
    <source>
        <dbReference type="ARBA" id="ARBA00013236"/>
    </source>
</evidence>
<dbReference type="GO" id="GO:0004516">
    <property type="term" value="F:nicotinate phosphoribosyltransferase activity"/>
    <property type="evidence" value="ECO:0007669"/>
    <property type="project" value="UniProtKB-UniRule"/>
</dbReference>
<name>A0A6H0XSE8_9PEZI</name>
<dbReference type="Pfam" id="PF17767">
    <property type="entry name" value="NAPRTase_N"/>
    <property type="match status" value="1"/>
</dbReference>
<dbReference type="OrthoDB" id="193380at2759"/>
<feature type="domain" description="Nicotinate phosphoribosyltransferase N-terminal" evidence="11">
    <location>
        <begin position="14"/>
        <end position="141"/>
    </location>
</feature>
<feature type="domain" description="Nicotinate/nicotinamide phosphoribosyltransferase" evidence="10">
    <location>
        <begin position="175"/>
        <end position="428"/>
    </location>
</feature>
<dbReference type="InterPro" id="IPR036068">
    <property type="entry name" value="Nicotinate_pribotase-like_C"/>
</dbReference>
<dbReference type="AlphaFoldDB" id="A0A6H0XSE8"/>
<dbReference type="PANTHER" id="PTHR11098:SF1">
    <property type="entry name" value="NICOTINATE PHOSPHORIBOSYLTRANSFERASE"/>
    <property type="match status" value="1"/>
</dbReference>
<evidence type="ECO:0000256" key="9">
    <source>
        <dbReference type="RuleBase" id="RU003838"/>
    </source>
</evidence>